<accession>A0A1V0A573</accession>
<name>A0A1V0A573_9ACTN</name>
<evidence type="ECO:0000256" key="1">
    <source>
        <dbReference type="SAM" id="SignalP"/>
    </source>
</evidence>
<reference evidence="3" key="1">
    <citation type="journal article" date="2017" name="Med. Chem. Commun.">
        <title>Nonomuraea sp. ATCC 55076 harbours the largest actinomycete chromosome to date and the kistamicin biosynthetic gene cluster.</title>
        <authorList>
            <person name="Nazari B."/>
            <person name="Forneris C.C."/>
            <person name="Gibson M.I."/>
            <person name="Moon K."/>
            <person name="Schramma K.R."/>
            <person name="Seyedsayamdost M.R."/>
        </authorList>
    </citation>
    <scope>NUCLEOTIDE SEQUENCE [LARGE SCALE GENOMIC DNA]</scope>
    <source>
        <strain evidence="3">ATCC 55076</strain>
    </source>
</reference>
<feature type="chain" id="PRO_5013251057" description="Ricin B lectin domain-containing protein" evidence="1">
    <location>
        <begin position="31"/>
        <end position="172"/>
    </location>
</feature>
<dbReference type="KEGG" id="noa:BKM31_31440"/>
<keyword evidence="1" id="KW-0732">Signal</keyword>
<dbReference type="InterPro" id="IPR035992">
    <property type="entry name" value="Ricin_B-like_lectins"/>
</dbReference>
<organism evidence="2 3">
    <name type="scientific">[Actinomadura] parvosata subsp. kistnae</name>
    <dbReference type="NCBI Taxonomy" id="1909395"/>
    <lineage>
        <taxon>Bacteria</taxon>
        <taxon>Bacillati</taxon>
        <taxon>Actinomycetota</taxon>
        <taxon>Actinomycetes</taxon>
        <taxon>Streptosporangiales</taxon>
        <taxon>Streptosporangiaceae</taxon>
        <taxon>Nonomuraea</taxon>
    </lineage>
</organism>
<evidence type="ECO:0000313" key="2">
    <source>
        <dbReference type="EMBL" id="AQZ65366.1"/>
    </source>
</evidence>
<feature type="signal peptide" evidence="1">
    <location>
        <begin position="1"/>
        <end position="30"/>
    </location>
</feature>
<dbReference type="CDD" id="cd00161">
    <property type="entry name" value="beta-trefoil_Ricin-like"/>
    <property type="match status" value="1"/>
</dbReference>
<protein>
    <recommendedName>
        <fullName evidence="4">Ricin B lectin domain-containing protein</fullName>
    </recommendedName>
</protein>
<evidence type="ECO:0000313" key="3">
    <source>
        <dbReference type="Proteomes" id="UP000190797"/>
    </source>
</evidence>
<gene>
    <name evidence="2" type="ORF">BKM31_31440</name>
</gene>
<dbReference type="Gene3D" id="2.80.10.50">
    <property type="match status" value="1"/>
</dbReference>
<dbReference type="RefSeq" id="WP_080041627.1">
    <property type="nucleotide sequence ID" value="NZ_CP017717.1"/>
</dbReference>
<evidence type="ECO:0008006" key="4">
    <source>
        <dbReference type="Google" id="ProtNLM"/>
    </source>
</evidence>
<dbReference type="Proteomes" id="UP000190797">
    <property type="component" value="Chromosome"/>
</dbReference>
<dbReference type="OrthoDB" id="4169228at2"/>
<keyword evidence="3" id="KW-1185">Reference proteome</keyword>
<dbReference type="SUPFAM" id="SSF50370">
    <property type="entry name" value="Ricin B-like lectins"/>
    <property type="match status" value="1"/>
</dbReference>
<dbReference type="AlphaFoldDB" id="A0A1V0A573"/>
<dbReference type="EMBL" id="CP017717">
    <property type="protein sequence ID" value="AQZ65366.1"/>
    <property type="molecule type" value="Genomic_DNA"/>
</dbReference>
<proteinExistence type="predicted"/>
<sequence>MFERSGWALRALVALPVALGSLALTAPAQAGTSSDESVKEIVRLKSVHSGKCLVANLSTTPVQDSCDLRSAQWEHDLGRSTFRNTYVNMCLDTNGSKVYLSKPFARGECNTGDRGQLWRVDTEHLGGYRPYQYVICSQLDGLYSNKAMTFWDDGTISLVQKDSSRKQRFLSI</sequence>